<feature type="active site" description="For autocatalytic cleavage activity" evidence="12">
    <location>
        <position position="153"/>
    </location>
</feature>
<evidence type="ECO:0000259" key="14">
    <source>
        <dbReference type="Pfam" id="PF00717"/>
    </source>
</evidence>
<reference evidence="16" key="1">
    <citation type="submission" date="2020-10" db="EMBL/GenBank/DDBJ databases">
        <authorList>
            <person name="Gilroy R."/>
        </authorList>
    </citation>
    <scope>NUCLEOTIDE SEQUENCE</scope>
    <source>
        <strain evidence="16">ChiSjej2B20-13462</strain>
    </source>
</reference>
<comment type="catalytic activity">
    <reaction evidence="12">
        <text>Hydrolysis of Ala-|-Gly bond in repressor LexA.</text>
        <dbReference type="EC" id="3.4.21.88"/>
    </reaction>
</comment>
<dbReference type="InterPro" id="IPR050077">
    <property type="entry name" value="LexA_repressor"/>
</dbReference>
<comment type="function">
    <text evidence="12">Represses a number of genes involved in the response to DNA damage (SOS response), including recA and lexA. In the presence of single-stranded DNA, RecA interacts with LexA causing an autocatalytic cleavage which disrupts the DNA-binding part of LexA, leading to derepression of the SOS regulon and eventually DNA repair.</text>
</comment>
<feature type="active site" description="For autocatalytic cleavage activity" evidence="12">
    <location>
        <position position="116"/>
    </location>
</feature>
<reference evidence="16" key="2">
    <citation type="journal article" date="2021" name="PeerJ">
        <title>Extensive microbial diversity within the chicken gut microbiome revealed by metagenomics and culture.</title>
        <authorList>
            <person name="Gilroy R."/>
            <person name="Ravi A."/>
            <person name="Getino M."/>
            <person name="Pursley I."/>
            <person name="Horton D.L."/>
            <person name="Alikhan N.F."/>
            <person name="Baker D."/>
            <person name="Gharbi K."/>
            <person name="Hall N."/>
            <person name="Watson M."/>
            <person name="Adriaenssens E.M."/>
            <person name="Foster-Nyarko E."/>
            <person name="Jarju S."/>
            <person name="Secka A."/>
            <person name="Antonio M."/>
            <person name="Oren A."/>
            <person name="Chaudhuri R.R."/>
            <person name="La Ragione R."/>
            <person name="Hildebrand F."/>
            <person name="Pallen M.J."/>
        </authorList>
    </citation>
    <scope>NUCLEOTIDE SEQUENCE</scope>
    <source>
        <strain evidence="16">ChiSjej2B20-13462</strain>
    </source>
</reference>
<organism evidence="16 17">
    <name type="scientific">Candidatus Avoscillospira stercorigallinarum</name>
    <dbReference type="NCBI Taxonomy" id="2840708"/>
    <lineage>
        <taxon>Bacteria</taxon>
        <taxon>Bacillati</taxon>
        <taxon>Bacillota</taxon>
        <taxon>Clostridia</taxon>
        <taxon>Eubacteriales</taxon>
        <taxon>Oscillospiraceae</taxon>
        <taxon>Oscillospiraceae incertae sedis</taxon>
        <taxon>Candidatus Avoscillospira</taxon>
    </lineage>
</organism>
<dbReference type="EC" id="3.4.21.88" evidence="12"/>
<dbReference type="GO" id="GO:0045892">
    <property type="term" value="P:negative regulation of DNA-templated transcription"/>
    <property type="evidence" value="ECO:0007669"/>
    <property type="project" value="UniProtKB-UniRule"/>
</dbReference>
<dbReference type="InterPro" id="IPR039418">
    <property type="entry name" value="LexA-like"/>
</dbReference>
<sequence>MTRSSEKQERILAFINQYIEENGFPPAVREIGAAVGLKSTATVSYHLGMLKREGRIEYQSGKSRTISVAPAVRSGTIPIVGLVTAGQPILAQENWEGTLPWDGEPDCFALRVRGDSMVGAGIFSGDLVVVRPQPDADNGDIVVALLEDEATVKRFRRDETGVWLLPENPSYRPIDGRNARILGRVKALYREYS</sequence>
<dbReference type="Gene3D" id="2.10.109.10">
    <property type="entry name" value="Umud Fragment, subunit A"/>
    <property type="match status" value="1"/>
</dbReference>
<keyword evidence="8 12" id="KW-0238">DNA-binding</keyword>
<dbReference type="Pfam" id="PF00717">
    <property type="entry name" value="Peptidase_S24"/>
    <property type="match status" value="1"/>
</dbReference>
<dbReference type="GO" id="GO:0006508">
    <property type="term" value="P:proteolysis"/>
    <property type="evidence" value="ECO:0007669"/>
    <property type="project" value="InterPro"/>
</dbReference>
<feature type="domain" description="Peptidase S24/S26A/S26B/S26C" evidence="14">
    <location>
        <begin position="78"/>
        <end position="185"/>
    </location>
</feature>
<evidence type="ECO:0000256" key="8">
    <source>
        <dbReference type="ARBA" id="ARBA00023125"/>
    </source>
</evidence>
<keyword evidence="2 12" id="KW-0678">Repressor</keyword>
<dbReference type="GO" id="GO:0006281">
    <property type="term" value="P:DNA repair"/>
    <property type="evidence" value="ECO:0007669"/>
    <property type="project" value="UniProtKB-UniRule"/>
</dbReference>
<evidence type="ECO:0000256" key="11">
    <source>
        <dbReference type="ARBA" id="ARBA00023236"/>
    </source>
</evidence>
<evidence type="ECO:0000256" key="10">
    <source>
        <dbReference type="ARBA" id="ARBA00023204"/>
    </source>
</evidence>
<dbReference type="NCBIfam" id="TIGR00498">
    <property type="entry name" value="lexA"/>
    <property type="match status" value="1"/>
</dbReference>
<evidence type="ECO:0000256" key="6">
    <source>
        <dbReference type="ARBA" id="ARBA00022813"/>
    </source>
</evidence>
<evidence type="ECO:0000256" key="13">
    <source>
        <dbReference type="RuleBase" id="RU003991"/>
    </source>
</evidence>
<keyword evidence="3 12" id="KW-0235">DNA replication</keyword>
<evidence type="ECO:0000256" key="1">
    <source>
        <dbReference type="ARBA" id="ARBA00007484"/>
    </source>
</evidence>
<evidence type="ECO:0000259" key="15">
    <source>
        <dbReference type="Pfam" id="PF01726"/>
    </source>
</evidence>
<dbReference type="PANTHER" id="PTHR33516">
    <property type="entry name" value="LEXA REPRESSOR"/>
    <property type="match status" value="1"/>
</dbReference>
<keyword evidence="11 12" id="KW-0742">SOS response</keyword>
<keyword evidence="6 12" id="KW-0068">Autocatalytic cleavage</keyword>
<keyword evidence="7 12" id="KW-0805">Transcription regulation</keyword>
<evidence type="ECO:0000256" key="12">
    <source>
        <dbReference type="HAMAP-Rule" id="MF_00015"/>
    </source>
</evidence>
<evidence type="ECO:0000256" key="3">
    <source>
        <dbReference type="ARBA" id="ARBA00022705"/>
    </source>
</evidence>
<evidence type="ECO:0000256" key="2">
    <source>
        <dbReference type="ARBA" id="ARBA00022491"/>
    </source>
</evidence>
<dbReference type="GO" id="GO:0004252">
    <property type="term" value="F:serine-type endopeptidase activity"/>
    <property type="evidence" value="ECO:0007669"/>
    <property type="project" value="UniProtKB-UniRule"/>
</dbReference>
<comment type="similarity">
    <text evidence="1 12 13">Belongs to the peptidase S24 family.</text>
</comment>
<dbReference type="Gene3D" id="1.10.10.10">
    <property type="entry name" value="Winged helix-like DNA-binding domain superfamily/Winged helix DNA-binding domain"/>
    <property type="match status" value="1"/>
</dbReference>
<dbReference type="PRINTS" id="PR00726">
    <property type="entry name" value="LEXASERPTASE"/>
</dbReference>
<dbReference type="SUPFAM" id="SSF51306">
    <property type="entry name" value="LexA/Signal peptidase"/>
    <property type="match status" value="1"/>
</dbReference>
<dbReference type="InterPro" id="IPR036388">
    <property type="entry name" value="WH-like_DNA-bd_sf"/>
</dbReference>
<comment type="subunit">
    <text evidence="12">Homodimer.</text>
</comment>
<dbReference type="GO" id="GO:0009432">
    <property type="term" value="P:SOS response"/>
    <property type="evidence" value="ECO:0007669"/>
    <property type="project" value="UniProtKB-UniRule"/>
</dbReference>
<dbReference type="InterPro" id="IPR036390">
    <property type="entry name" value="WH_DNA-bd_sf"/>
</dbReference>
<dbReference type="AlphaFoldDB" id="A0A9D0Z8C1"/>
<feature type="site" description="Cleavage; by autolysis" evidence="12">
    <location>
        <begin position="85"/>
        <end position="86"/>
    </location>
</feature>
<gene>
    <name evidence="12 16" type="primary">lexA</name>
    <name evidence="16" type="ORF">IAA67_08940</name>
</gene>
<keyword evidence="4 12" id="KW-0227">DNA damage</keyword>
<dbReference type="HAMAP" id="MF_00015">
    <property type="entry name" value="LexA"/>
    <property type="match status" value="1"/>
</dbReference>
<dbReference type="InterPro" id="IPR036286">
    <property type="entry name" value="LexA/Signal_pep-like_sf"/>
</dbReference>
<dbReference type="SUPFAM" id="SSF46785">
    <property type="entry name" value="Winged helix' DNA-binding domain"/>
    <property type="match status" value="1"/>
</dbReference>
<comment type="caution">
    <text evidence="16">The sequence shown here is derived from an EMBL/GenBank/DDBJ whole genome shotgun (WGS) entry which is preliminary data.</text>
</comment>
<keyword evidence="9 12" id="KW-0804">Transcription</keyword>
<dbReference type="CDD" id="cd06529">
    <property type="entry name" value="S24_LexA-like"/>
    <property type="match status" value="1"/>
</dbReference>
<dbReference type="GO" id="GO:0003677">
    <property type="term" value="F:DNA binding"/>
    <property type="evidence" value="ECO:0007669"/>
    <property type="project" value="UniProtKB-UniRule"/>
</dbReference>
<accession>A0A9D0Z8C1</accession>
<dbReference type="PANTHER" id="PTHR33516:SF2">
    <property type="entry name" value="LEXA REPRESSOR-RELATED"/>
    <property type="match status" value="1"/>
</dbReference>
<dbReference type="EMBL" id="DVFN01000128">
    <property type="protein sequence ID" value="HIQ70441.1"/>
    <property type="molecule type" value="Genomic_DNA"/>
</dbReference>
<dbReference type="InterPro" id="IPR015927">
    <property type="entry name" value="Peptidase_S24_S26A/B/C"/>
</dbReference>
<name>A0A9D0Z8C1_9FIRM</name>
<evidence type="ECO:0000256" key="7">
    <source>
        <dbReference type="ARBA" id="ARBA00023015"/>
    </source>
</evidence>
<protein>
    <recommendedName>
        <fullName evidence="12">LexA repressor</fullName>
        <ecNumber evidence="12">3.4.21.88</ecNumber>
    </recommendedName>
</protein>
<evidence type="ECO:0000313" key="16">
    <source>
        <dbReference type="EMBL" id="HIQ70441.1"/>
    </source>
</evidence>
<feature type="DNA-binding region" description="H-T-H motif" evidence="12">
    <location>
        <begin position="28"/>
        <end position="48"/>
    </location>
</feature>
<keyword evidence="5 12" id="KW-0378">Hydrolase</keyword>
<dbReference type="InterPro" id="IPR006197">
    <property type="entry name" value="Peptidase_S24_LexA"/>
</dbReference>
<dbReference type="InterPro" id="IPR006199">
    <property type="entry name" value="LexA_DNA-bd_dom"/>
</dbReference>
<proteinExistence type="inferred from homology"/>
<evidence type="ECO:0000256" key="9">
    <source>
        <dbReference type="ARBA" id="ARBA00023163"/>
    </source>
</evidence>
<dbReference type="Pfam" id="PF01726">
    <property type="entry name" value="LexA_DNA_bind"/>
    <property type="match status" value="1"/>
</dbReference>
<evidence type="ECO:0000256" key="4">
    <source>
        <dbReference type="ARBA" id="ARBA00022763"/>
    </source>
</evidence>
<dbReference type="InterPro" id="IPR006200">
    <property type="entry name" value="LexA"/>
</dbReference>
<keyword evidence="10 12" id="KW-0234">DNA repair</keyword>
<evidence type="ECO:0000256" key="5">
    <source>
        <dbReference type="ARBA" id="ARBA00022801"/>
    </source>
</evidence>
<evidence type="ECO:0000313" key="17">
    <source>
        <dbReference type="Proteomes" id="UP000886874"/>
    </source>
</evidence>
<feature type="domain" description="LexA repressor DNA-binding" evidence="15">
    <location>
        <begin position="2"/>
        <end position="65"/>
    </location>
</feature>
<dbReference type="Proteomes" id="UP000886874">
    <property type="component" value="Unassembled WGS sequence"/>
</dbReference>
<dbReference type="GO" id="GO:0006260">
    <property type="term" value="P:DNA replication"/>
    <property type="evidence" value="ECO:0007669"/>
    <property type="project" value="UniProtKB-UniRule"/>
</dbReference>